<dbReference type="PANTHER" id="PTHR44936:SF10">
    <property type="entry name" value="SENSOR PROTEIN RSTB"/>
    <property type="match status" value="1"/>
</dbReference>
<dbReference type="GO" id="GO:0005886">
    <property type="term" value="C:plasma membrane"/>
    <property type="evidence" value="ECO:0007669"/>
    <property type="project" value="UniProtKB-SubCell"/>
</dbReference>
<dbReference type="Gene3D" id="6.10.340.10">
    <property type="match status" value="1"/>
</dbReference>
<feature type="domain" description="HAMP" evidence="15">
    <location>
        <begin position="60"/>
        <end position="112"/>
    </location>
</feature>
<evidence type="ECO:0000259" key="14">
    <source>
        <dbReference type="PROSITE" id="PS50109"/>
    </source>
</evidence>
<dbReference type="EMBL" id="JADKPN010000004">
    <property type="protein sequence ID" value="MBF4763252.1"/>
    <property type="molecule type" value="Genomic_DNA"/>
</dbReference>
<dbReference type="Proteomes" id="UP000640489">
    <property type="component" value="Unassembled WGS sequence"/>
</dbReference>
<keyword evidence="17" id="KW-1185">Reference proteome</keyword>
<dbReference type="CDD" id="cd00082">
    <property type="entry name" value="HisKA"/>
    <property type="match status" value="1"/>
</dbReference>
<comment type="catalytic activity">
    <reaction evidence="1">
        <text>ATP + protein L-histidine = ADP + protein N-phospho-L-histidine.</text>
        <dbReference type="EC" id="2.7.13.3"/>
    </reaction>
</comment>
<dbReference type="CDD" id="cd00075">
    <property type="entry name" value="HATPase"/>
    <property type="match status" value="1"/>
</dbReference>
<feature type="transmembrane region" description="Helical" evidence="13">
    <location>
        <begin position="15"/>
        <end position="34"/>
    </location>
</feature>
<accession>A0A930VEQ7</accession>
<feature type="transmembrane region" description="Helical" evidence="13">
    <location>
        <begin position="723"/>
        <end position="744"/>
    </location>
</feature>
<keyword evidence="4" id="KW-1003">Cell membrane</keyword>
<name>A0A930VEQ7_9ACTN</name>
<keyword evidence="10" id="KW-0067">ATP-binding</keyword>
<evidence type="ECO:0000256" key="11">
    <source>
        <dbReference type="ARBA" id="ARBA00022989"/>
    </source>
</evidence>
<dbReference type="SMART" id="SM00388">
    <property type="entry name" value="HisKA"/>
    <property type="match status" value="1"/>
</dbReference>
<feature type="transmembrane region" description="Helical" evidence="13">
    <location>
        <begin position="417"/>
        <end position="433"/>
    </location>
</feature>
<evidence type="ECO:0000313" key="17">
    <source>
        <dbReference type="Proteomes" id="UP000640489"/>
    </source>
</evidence>
<gene>
    <name evidence="16" type="ORF">ISU07_08940</name>
</gene>
<dbReference type="Pfam" id="PF00672">
    <property type="entry name" value="HAMP"/>
    <property type="match status" value="1"/>
</dbReference>
<evidence type="ECO:0000256" key="8">
    <source>
        <dbReference type="ARBA" id="ARBA00022741"/>
    </source>
</evidence>
<keyword evidence="9" id="KW-0418">Kinase</keyword>
<reference evidence="16" key="1">
    <citation type="submission" date="2020-11" db="EMBL/GenBank/DDBJ databases">
        <title>Nocardioides sp. nov., isolated from Soil of Cynanchum wilfordii Hemsley rhizosphere.</title>
        <authorList>
            <person name="Lee J.-S."/>
            <person name="Suh M.K."/>
            <person name="Kim J.-S."/>
        </authorList>
    </citation>
    <scope>NUCLEOTIDE SEQUENCE</scope>
    <source>
        <strain evidence="16">KCTC 19275</strain>
    </source>
</reference>
<evidence type="ECO:0000256" key="2">
    <source>
        <dbReference type="ARBA" id="ARBA00004651"/>
    </source>
</evidence>
<feature type="transmembrane region" description="Helical" evidence="13">
    <location>
        <begin position="750"/>
        <end position="771"/>
    </location>
</feature>
<feature type="transmembrane region" description="Helical" evidence="13">
    <location>
        <begin position="681"/>
        <end position="702"/>
    </location>
</feature>
<evidence type="ECO:0000256" key="7">
    <source>
        <dbReference type="ARBA" id="ARBA00022692"/>
    </source>
</evidence>
<dbReference type="Gene3D" id="3.30.565.10">
    <property type="entry name" value="Histidine kinase-like ATPase, C-terminal domain"/>
    <property type="match status" value="1"/>
</dbReference>
<dbReference type="InterPro" id="IPR003594">
    <property type="entry name" value="HATPase_dom"/>
</dbReference>
<dbReference type="SUPFAM" id="SSF47384">
    <property type="entry name" value="Homodimeric domain of signal transducing histidine kinase"/>
    <property type="match status" value="1"/>
</dbReference>
<dbReference type="Pfam" id="PF13687">
    <property type="entry name" value="DUF4153"/>
    <property type="match status" value="1"/>
</dbReference>
<dbReference type="InterPro" id="IPR036890">
    <property type="entry name" value="HATPase_C_sf"/>
</dbReference>
<dbReference type="SUPFAM" id="SSF158472">
    <property type="entry name" value="HAMP domain-like"/>
    <property type="match status" value="1"/>
</dbReference>
<feature type="transmembrane region" description="Helical" evidence="13">
    <location>
        <begin position="394"/>
        <end position="411"/>
    </location>
</feature>
<feature type="domain" description="Histidine kinase" evidence="14">
    <location>
        <begin position="120"/>
        <end position="335"/>
    </location>
</feature>
<evidence type="ECO:0000256" key="5">
    <source>
        <dbReference type="ARBA" id="ARBA00022553"/>
    </source>
</evidence>
<feature type="transmembrane region" description="Helical" evidence="13">
    <location>
        <begin position="440"/>
        <end position="457"/>
    </location>
</feature>
<organism evidence="16 17">
    <name type="scientific">Nocardioides islandensis</name>
    <dbReference type="NCBI Taxonomy" id="433663"/>
    <lineage>
        <taxon>Bacteria</taxon>
        <taxon>Bacillati</taxon>
        <taxon>Actinomycetota</taxon>
        <taxon>Actinomycetes</taxon>
        <taxon>Propionibacteriales</taxon>
        <taxon>Nocardioidaceae</taxon>
        <taxon>Nocardioides</taxon>
    </lineage>
</organism>
<dbReference type="SUPFAM" id="SSF55874">
    <property type="entry name" value="ATPase domain of HSP90 chaperone/DNA topoisomerase II/histidine kinase"/>
    <property type="match status" value="1"/>
</dbReference>
<dbReference type="GO" id="GO:0000155">
    <property type="term" value="F:phosphorelay sensor kinase activity"/>
    <property type="evidence" value="ECO:0007669"/>
    <property type="project" value="InterPro"/>
</dbReference>
<evidence type="ECO:0000256" key="9">
    <source>
        <dbReference type="ARBA" id="ARBA00022777"/>
    </source>
</evidence>
<dbReference type="CDD" id="cd06225">
    <property type="entry name" value="HAMP"/>
    <property type="match status" value="1"/>
</dbReference>
<dbReference type="PANTHER" id="PTHR44936">
    <property type="entry name" value="SENSOR PROTEIN CREC"/>
    <property type="match status" value="1"/>
</dbReference>
<dbReference type="Gene3D" id="1.10.287.130">
    <property type="match status" value="1"/>
</dbReference>
<dbReference type="InterPro" id="IPR036097">
    <property type="entry name" value="HisK_dim/P_sf"/>
</dbReference>
<evidence type="ECO:0000256" key="13">
    <source>
        <dbReference type="SAM" id="Phobius"/>
    </source>
</evidence>
<evidence type="ECO:0000256" key="3">
    <source>
        <dbReference type="ARBA" id="ARBA00012438"/>
    </source>
</evidence>
<feature type="transmembrane region" description="Helical" evidence="13">
    <location>
        <begin position="605"/>
        <end position="630"/>
    </location>
</feature>
<dbReference type="RefSeq" id="WP_194706449.1">
    <property type="nucleotide sequence ID" value="NZ_JADKPN010000004.1"/>
</dbReference>
<dbReference type="Pfam" id="PF00512">
    <property type="entry name" value="HisKA"/>
    <property type="match status" value="1"/>
</dbReference>
<dbReference type="SMART" id="SM00387">
    <property type="entry name" value="HATPase_c"/>
    <property type="match status" value="1"/>
</dbReference>
<dbReference type="Pfam" id="PF02518">
    <property type="entry name" value="HATPase_c"/>
    <property type="match status" value="1"/>
</dbReference>
<evidence type="ECO:0000256" key="4">
    <source>
        <dbReference type="ARBA" id="ARBA00022475"/>
    </source>
</evidence>
<keyword evidence="13" id="KW-0472">Membrane</keyword>
<dbReference type="InterPro" id="IPR003661">
    <property type="entry name" value="HisK_dim/P_dom"/>
</dbReference>
<dbReference type="SMART" id="SM00304">
    <property type="entry name" value="HAMP"/>
    <property type="match status" value="1"/>
</dbReference>
<evidence type="ECO:0000259" key="15">
    <source>
        <dbReference type="PROSITE" id="PS50885"/>
    </source>
</evidence>
<dbReference type="PROSITE" id="PS50885">
    <property type="entry name" value="HAMP"/>
    <property type="match status" value="1"/>
</dbReference>
<keyword evidence="7 13" id="KW-0812">Transmembrane</keyword>
<sequence length="844" mass="88199">MTTPLATVGSIKVKFGVLVVVSVLVAAVTGALGVGADVPFALALPVTVALALGVTQLLAVGMTSPLREMTDAARRMARGDYSARVTDDSSDEVGELARAFNQMSAELATVDREQRELVATVSHELRTPLAGLTAVLENLADGVVPSDEVHLEAAVGQARRLSALVTDLLDLSRVDAGVTALGLAELSVGELLDEVVADLVPTGRGVSFHVDADPALTVRADRARLRQLLTNLLDNAVRHSPERGTVRVTAAPAGDRWDLEVADSGPGVAPADRERAFERFGTLGSDPGAAGGGGTGLGLAIARWVAGLHGGTVRFVDPPAGTTGAVVRADLPLDPPPRPAAVPVPVAVPTPEAATMSAPAPAPTPTAVPPAASPVIDPLFGRHWPDVPGGRRDVVLVAAGVGVLAGVLLPYRDPGLAMFLVLAAAGASVWWAARHRRDPFTVTCMVLGALCCLPVVLLDAPWIGVLCVFAGVASMIIGVTRGTRIPEYVVAGIAWPLSAIRGLPWLGRSVRGIVGDGKAPRIAVTVAWSVLGLLVFGVLFASADAVVAGWADSVLPDLTIQSFVFRVFVAVFVGCATLGAAYLALNPPDVSAVPGRTARPAARRFEWLVPVLVVDAVVAVFVAAQAAVLFGGHDYVQRTTGLTYAEYVHQGFGQLTVATLLTLLVVWAASRRVGTDPRDVLAMRLSLGLLCALTLVVVVSALHRMHLYQQAYGFTQARLVVDVFEGWLGLVVLAVAVAGLVRWGTWVPRFAFVTGVVGLLGIAAINPDAWIARHNIERYVDTGKVDTAYLAGLSDDAVPALLSLPEPLRTEALGDRRPADDDWLEWNLGRSRAQDDLADRLAGG</sequence>
<comment type="subcellular location">
    <subcellularLocation>
        <location evidence="2">Cell membrane</location>
        <topology evidence="2">Multi-pass membrane protein</topology>
    </subcellularLocation>
</comment>
<evidence type="ECO:0000256" key="12">
    <source>
        <dbReference type="ARBA" id="ARBA00023012"/>
    </source>
</evidence>
<protein>
    <recommendedName>
        <fullName evidence="3">histidine kinase</fullName>
        <ecNumber evidence="3">2.7.13.3</ecNumber>
    </recommendedName>
</protein>
<dbReference type="InterPro" id="IPR050980">
    <property type="entry name" value="2C_sensor_his_kinase"/>
</dbReference>
<dbReference type="InterPro" id="IPR003660">
    <property type="entry name" value="HAMP_dom"/>
</dbReference>
<comment type="caution">
    <text evidence="16">The sequence shown here is derived from an EMBL/GenBank/DDBJ whole genome shotgun (WGS) entry which is preliminary data.</text>
</comment>
<evidence type="ECO:0000313" key="16">
    <source>
        <dbReference type="EMBL" id="MBF4763252.1"/>
    </source>
</evidence>
<keyword evidence="5" id="KW-0597">Phosphoprotein</keyword>
<dbReference type="InterPro" id="IPR005467">
    <property type="entry name" value="His_kinase_dom"/>
</dbReference>
<keyword evidence="12" id="KW-0902">Two-component regulatory system</keyword>
<feature type="transmembrane region" description="Helical" evidence="13">
    <location>
        <begin position="463"/>
        <end position="481"/>
    </location>
</feature>
<dbReference type="EC" id="2.7.13.3" evidence="3"/>
<keyword evidence="6" id="KW-0808">Transferase</keyword>
<dbReference type="InterPro" id="IPR025291">
    <property type="entry name" value="DUF4153"/>
</dbReference>
<proteinExistence type="predicted"/>
<dbReference type="InterPro" id="IPR004358">
    <property type="entry name" value="Sig_transdc_His_kin-like_C"/>
</dbReference>
<dbReference type="GO" id="GO:0005524">
    <property type="term" value="F:ATP binding"/>
    <property type="evidence" value="ECO:0007669"/>
    <property type="project" value="UniProtKB-KW"/>
</dbReference>
<dbReference type="PRINTS" id="PR00344">
    <property type="entry name" value="BCTRLSENSOR"/>
</dbReference>
<feature type="transmembrane region" description="Helical" evidence="13">
    <location>
        <begin position="40"/>
        <end position="60"/>
    </location>
</feature>
<evidence type="ECO:0000256" key="1">
    <source>
        <dbReference type="ARBA" id="ARBA00000085"/>
    </source>
</evidence>
<keyword evidence="8" id="KW-0547">Nucleotide-binding</keyword>
<evidence type="ECO:0000256" key="6">
    <source>
        <dbReference type="ARBA" id="ARBA00022679"/>
    </source>
</evidence>
<keyword evidence="11 13" id="KW-1133">Transmembrane helix</keyword>
<evidence type="ECO:0000256" key="10">
    <source>
        <dbReference type="ARBA" id="ARBA00022840"/>
    </source>
</evidence>
<feature type="transmembrane region" description="Helical" evidence="13">
    <location>
        <begin position="651"/>
        <end position="669"/>
    </location>
</feature>
<feature type="transmembrane region" description="Helical" evidence="13">
    <location>
        <begin position="563"/>
        <end position="585"/>
    </location>
</feature>
<feature type="transmembrane region" description="Helical" evidence="13">
    <location>
        <begin position="526"/>
        <end position="551"/>
    </location>
</feature>
<dbReference type="AlphaFoldDB" id="A0A930VEQ7"/>
<dbReference type="PROSITE" id="PS50109">
    <property type="entry name" value="HIS_KIN"/>
    <property type="match status" value="1"/>
</dbReference>